<name>A0A1J5SGQ6_9ZZZZ</name>
<evidence type="ECO:0000313" key="1">
    <source>
        <dbReference type="EMBL" id="OIR03232.1"/>
    </source>
</evidence>
<accession>A0A1J5SGQ6</accession>
<protein>
    <submittedName>
        <fullName evidence="1">Uncharacterized protein</fullName>
    </submittedName>
</protein>
<dbReference type="AlphaFoldDB" id="A0A1J5SGQ6"/>
<comment type="caution">
    <text evidence="1">The sequence shown here is derived from an EMBL/GenBank/DDBJ whole genome shotgun (WGS) entry which is preliminary data.</text>
</comment>
<organism evidence="1">
    <name type="scientific">mine drainage metagenome</name>
    <dbReference type="NCBI Taxonomy" id="410659"/>
    <lineage>
        <taxon>unclassified sequences</taxon>
        <taxon>metagenomes</taxon>
        <taxon>ecological metagenomes</taxon>
    </lineage>
</organism>
<dbReference type="EMBL" id="MLJW01000068">
    <property type="protein sequence ID" value="OIR03232.1"/>
    <property type="molecule type" value="Genomic_DNA"/>
</dbReference>
<proteinExistence type="predicted"/>
<reference evidence="1" key="1">
    <citation type="submission" date="2016-10" db="EMBL/GenBank/DDBJ databases">
        <title>Sequence of Gallionella enrichment culture.</title>
        <authorList>
            <person name="Poehlein A."/>
            <person name="Muehling M."/>
            <person name="Daniel R."/>
        </authorList>
    </citation>
    <scope>NUCLEOTIDE SEQUENCE</scope>
</reference>
<sequence>MYADSTLIFLTTYFVNESKGYKLFCKLANIRLVHRKTVRQFGNAYAWSITNFLQYPYLRSGHPAGLLNFTKMLAHGTVNNPEFLEYLQRKPVFVELAQLIASA</sequence>
<gene>
    <name evidence="1" type="ORF">GALL_147520</name>
</gene>